<comment type="caution">
    <text evidence="2">The sequence shown here is derived from an EMBL/GenBank/DDBJ whole genome shotgun (WGS) entry which is preliminary data.</text>
</comment>
<name>A0A9P7M0J6_9HYPO</name>
<proteinExistence type="predicted"/>
<evidence type="ECO:0000313" key="2">
    <source>
        <dbReference type="EMBL" id="KAG5927098.1"/>
    </source>
</evidence>
<reference evidence="2 3" key="1">
    <citation type="journal article" date="2020" name="bioRxiv">
        <title>Whole genome comparisons of ergot fungi reveals the divergence and evolution of species within the genus Claviceps are the result of varying mechanisms driving genome evolution and host range expansion.</title>
        <authorList>
            <person name="Wyka S.A."/>
            <person name="Mondo S.J."/>
            <person name="Liu M."/>
            <person name="Dettman J."/>
            <person name="Nalam V."/>
            <person name="Broders K.D."/>
        </authorList>
    </citation>
    <scope>NUCLEOTIDE SEQUENCE [LARGE SCALE GENOMIC DNA]</scope>
    <source>
        <strain evidence="2 3">CCC 1485</strain>
    </source>
</reference>
<protein>
    <submittedName>
        <fullName evidence="2">Uncharacterized protein</fullName>
    </submittedName>
</protein>
<dbReference type="EMBL" id="SRPO01001057">
    <property type="protein sequence ID" value="KAG5927098.1"/>
    <property type="molecule type" value="Genomic_DNA"/>
</dbReference>
<feature type="compositionally biased region" description="Gly residues" evidence="1">
    <location>
        <begin position="296"/>
        <end position="310"/>
    </location>
</feature>
<dbReference type="AlphaFoldDB" id="A0A9P7M0J6"/>
<keyword evidence="3" id="KW-1185">Reference proteome</keyword>
<evidence type="ECO:0000256" key="1">
    <source>
        <dbReference type="SAM" id="MobiDB-lite"/>
    </source>
</evidence>
<organism evidence="2 3">
    <name type="scientific">Claviceps pazoutovae</name>
    <dbReference type="NCBI Taxonomy" id="1649127"/>
    <lineage>
        <taxon>Eukaryota</taxon>
        <taxon>Fungi</taxon>
        <taxon>Dikarya</taxon>
        <taxon>Ascomycota</taxon>
        <taxon>Pezizomycotina</taxon>
        <taxon>Sordariomycetes</taxon>
        <taxon>Hypocreomycetidae</taxon>
        <taxon>Hypocreales</taxon>
        <taxon>Clavicipitaceae</taxon>
        <taxon>Claviceps</taxon>
    </lineage>
</organism>
<dbReference type="Proteomes" id="UP000706124">
    <property type="component" value="Unassembled WGS sequence"/>
</dbReference>
<evidence type="ECO:0000313" key="3">
    <source>
        <dbReference type="Proteomes" id="UP000706124"/>
    </source>
</evidence>
<gene>
    <name evidence="2" type="ORF">E4U60_000258</name>
</gene>
<feature type="region of interest" description="Disordered" evidence="1">
    <location>
        <begin position="260"/>
        <end position="310"/>
    </location>
</feature>
<sequence length="334" mass="35178">MSPLDALDAQSQAQIHAVIQQAVRDGLAATEQRLAQSEAVREQQAAQLADLNTAFSQLYGAQSPLQATAATNPAVTHQRPPPMRPLFDGTASQFRSWKITIEDRLATDCAGLTPRQWIFVNDSLADPIQKRLAHYFESGERRDWSGTDFIAYLDTLFATTGLPDSGGICVQCVEVRDEVRARPVASLARLEIVSQPLLDGVGKAVVDKDPLLSWSEAGTVRSEPVLDCDLPTPELGGRPAYKAAAARDRALDFRSALRRMPVSSTTAGPSRDPEGDTVMTGVASAGFAGKGKGKAEVGGGGGGGGQGEGSGTVDVQGCVGRAAVIGPVLALRCR</sequence>
<accession>A0A9P7M0J6</accession>